<dbReference type="EMBL" id="GISG01246294">
    <property type="protein sequence ID" value="MBA4670154.1"/>
    <property type="molecule type" value="Transcribed_RNA"/>
</dbReference>
<evidence type="ECO:0000313" key="2">
    <source>
        <dbReference type="EMBL" id="MBA4670152.1"/>
    </source>
</evidence>
<reference evidence="2" key="2">
    <citation type="submission" date="2020-07" db="EMBL/GenBank/DDBJ databases">
        <authorList>
            <person name="Vera ALvarez R."/>
            <person name="Arias-Moreno D.M."/>
            <person name="Jimenez-Jacinto V."/>
            <person name="Jimenez-Bremont J.F."/>
            <person name="Swaminathan K."/>
            <person name="Moose S.P."/>
            <person name="Guerrero-Gonzalez M.L."/>
            <person name="Marino-Ramirez L."/>
            <person name="Landsman D."/>
            <person name="Rodriguez-Kessler M."/>
            <person name="Delgado-Sanchez P."/>
        </authorList>
    </citation>
    <scope>NUCLEOTIDE SEQUENCE</scope>
    <source>
        <tissue evidence="2">Cladode</tissue>
    </source>
</reference>
<keyword evidence="1" id="KW-1133">Transmembrane helix</keyword>
<dbReference type="AlphaFoldDB" id="A0A7C9AJN9"/>
<sequence>MVNSFTMPSISIELPPGVFSTPLFFIILLTFLASSHISASPYIFANRTYMPLSSGSNSSSFQAAFSPIVTFPCMRQAKNRAPHTTASGSIGMLLIRASASCN</sequence>
<name>A0A7C9AJN9_OPUST</name>
<proteinExistence type="predicted"/>
<feature type="transmembrane region" description="Helical" evidence="1">
    <location>
        <begin position="23"/>
        <end position="44"/>
    </location>
</feature>
<accession>A0A7C9AJN9</accession>
<organism evidence="2">
    <name type="scientific">Opuntia streptacantha</name>
    <name type="common">Prickly pear cactus</name>
    <name type="synonym">Opuntia cardona</name>
    <dbReference type="NCBI Taxonomy" id="393608"/>
    <lineage>
        <taxon>Eukaryota</taxon>
        <taxon>Viridiplantae</taxon>
        <taxon>Streptophyta</taxon>
        <taxon>Embryophyta</taxon>
        <taxon>Tracheophyta</taxon>
        <taxon>Spermatophyta</taxon>
        <taxon>Magnoliopsida</taxon>
        <taxon>eudicotyledons</taxon>
        <taxon>Gunneridae</taxon>
        <taxon>Pentapetalae</taxon>
        <taxon>Caryophyllales</taxon>
        <taxon>Cactineae</taxon>
        <taxon>Cactaceae</taxon>
        <taxon>Opuntioideae</taxon>
        <taxon>Opuntia</taxon>
    </lineage>
</organism>
<keyword evidence="1" id="KW-0812">Transmembrane</keyword>
<keyword evidence="1" id="KW-0472">Membrane</keyword>
<protein>
    <submittedName>
        <fullName evidence="2">Uncharacterized protein</fullName>
    </submittedName>
</protein>
<evidence type="ECO:0000256" key="1">
    <source>
        <dbReference type="SAM" id="Phobius"/>
    </source>
</evidence>
<reference evidence="2" key="1">
    <citation type="journal article" date="2013" name="J. Plant Res.">
        <title>Effect of fungi and light on seed germination of three Opuntia species from semiarid lands of central Mexico.</title>
        <authorList>
            <person name="Delgado-Sanchez P."/>
            <person name="Jimenez-Bremont J.F."/>
            <person name="Guerrero-Gonzalez Mde L."/>
            <person name="Flores J."/>
        </authorList>
    </citation>
    <scope>NUCLEOTIDE SEQUENCE</scope>
    <source>
        <tissue evidence="2">Cladode</tissue>
    </source>
</reference>
<dbReference type="EMBL" id="GISG01246290">
    <property type="protein sequence ID" value="MBA4670152.1"/>
    <property type="molecule type" value="Transcribed_RNA"/>
</dbReference>